<keyword evidence="2" id="KW-0378">Hydrolase</keyword>
<protein>
    <submittedName>
        <fullName evidence="6">Putative peptidoglycan binding domain-containing protein</fullName>
    </submittedName>
</protein>
<dbReference type="SUPFAM" id="SSF47090">
    <property type="entry name" value="PGBD-like"/>
    <property type="match status" value="1"/>
</dbReference>
<dbReference type="InterPro" id="IPR010618">
    <property type="entry name" value="RPF"/>
</dbReference>
<evidence type="ECO:0000256" key="2">
    <source>
        <dbReference type="ARBA" id="ARBA00022801"/>
    </source>
</evidence>
<evidence type="ECO:0000313" key="7">
    <source>
        <dbReference type="Proteomes" id="UP000199651"/>
    </source>
</evidence>
<gene>
    <name evidence="6" type="ORF">SAMN05192558_101762</name>
</gene>
<reference evidence="7" key="1">
    <citation type="submission" date="2016-10" db="EMBL/GenBank/DDBJ databases">
        <authorList>
            <person name="Varghese N."/>
            <person name="Submissions S."/>
        </authorList>
    </citation>
    <scope>NUCLEOTIDE SEQUENCE [LARGE SCALE GENOMIC DNA]</scope>
    <source>
        <strain evidence="7">IBRC-M 10655</strain>
    </source>
</reference>
<dbReference type="Gene3D" id="1.10.530.10">
    <property type="match status" value="1"/>
</dbReference>
<keyword evidence="7" id="KW-1185">Reference proteome</keyword>
<dbReference type="Pfam" id="PF01471">
    <property type="entry name" value="PG_binding_1"/>
    <property type="match status" value="1"/>
</dbReference>
<comment type="similarity">
    <text evidence="1">Belongs to the transglycosylase family. Rpf subfamily.</text>
</comment>
<dbReference type="InterPro" id="IPR023346">
    <property type="entry name" value="Lysozyme-like_dom_sf"/>
</dbReference>
<keyword evidence="3" id="KW-0732">Signal</keyword>
<feature type="chain" id="PRO_5038858089" evidence="3">
    <location>
        <begin position="21"/>
        <end position="207"/>
    </location>
</feature>
<dbReference type="InterPro" id="IPR036365">
    <property type="entry name" value="PGBD-like_sf"/>
</dbReference>
<name>A0A1H0GE45_9PSEU</name>
<dbReference type="SUPFAM" id="SSF53955">
    <property type="entry name" value="Lysozyme-like"/>
    <property type="match status" value="1"/>
</dbReference>
<evidence type="ECO:0000313" key="6">
    <source>
        <dbReference type="EMBL" id="SDO05136.1"/>
    </source>
</evidence>
<dbReference type="InterPro" id="IPR036366">
    <property type="entry name" value="PGBDSf"/>
</dbReference>
<dbReference type="AlphaFoldDB" id="A0A1H0GE45"/>
<dbReference type="Gene3D" id="1.10.101.10">
    <property type="entry name" value="PGBD-like superfamily/PGBD"/>
    <property type="match status" value="1"/>
</dbReference>
<dbReference type="STRING" id="504798.SAMN05421871_103109"/>
<dbReference type="Pfam" id="PF06737">
    <property type="entry name" value="Transglycosylas"/>
    <property type="match status" value="1"/>
</dbReference>
<evidence type="ECO:0000256" key="3">
    <source>
        <dbReference type="SAM" id="SignalP"/>
    </source>
</evidence>
<dbReference type="SMR" id="A0A1H0GE45"/>
<dbReference type="Proteomes" id="UP000199651">
    <property type="component" value="Unassembled WGS sequence"/>
</dbReference>
<proteinExistence type="inferred from homology"/>
<sequence>MLLLVTAVASTAVVAGSGAAADPPAADWAELRMCESSNRYTVNTGSGYYGAYQFDLPTWSSVGGKGYPHEAAPAEQDYRALYLYRMRGWQPWECAGMRGLQPDPDARSKRVPTYAESAYIGGGSTAPPNAMPPWPGVVYVFGDCAPALRRWQLRMNVHGYQFQGSGCYFAETERAVLALQRANGITASGKLGPKTWRAAWQGVAPKP</sequence>
<feature type="domain" description="Resuscitation-promoting factor core lysozyme-like" evidence="5">
    <location>
        <begin position="25"/>
        <end position="94"/>
    </location>
</feature>
<feature type="domain" description="Peptidoglycan binding-like" evidence="4">
    <location>
        <begin position="155"/>
        <end position="198"/>
    </location>
</feature>
<evidence type="ECO:0000259" key="4">
    <source>
        <dbReference type="Pfam" id="PF01471"/>
    </source>
</evidence>
<dbReference type="GO" id="GO:0016787">
    <property type="term" value="F:hydrolase activity"/>
    <property type="evidence" value="ECO:0007669"/>
    <property type="project" value="UniProtKB-KW"/>
</dbReference>
<evidence type="ECO:0000259" key="5">
    <source>
        <dbReference type="Pfam" id="PF06737"/>
    </source>
</evidence>
<dbReference type="EMBL" id="FNJB01000001">
    <property type="protein sequence ID" value="SDO05136.1"/>
    <property type="molecule type" value="Genomic_DNA"/>
</dbReference>
<feature type="signal peptide" evidence="3">
    <location>
        <begin position="1"/>
        <end position="20"/>
    </location>
</feature>
<evidence type="ECO:0000256" key="1">
    <source>
        <dbReference type="ARBA" id="ARBA00010830"/>
    </source>
</evidence>
<organism evidence="6 7">
    <name type="scientific">Actinokineospora alba</name>
    <dbReference type="NCBI Taxonomy" id="504798"/>
    <lineage>
        <taxon>Bacteria</taxon>
        <taxon>Bacillati</taxon>
        <taxon>Actinomycetota</taxon>
        <taxon>Actinomycetes</taxon>
        <taxon>Pseudonocardiales</taxon>
        <taxon>Pseudonocardiaceae</taxon>
        <taxon>Actinokineospora</taxon>
    </lineage>
</organism>
<dbReference type="CDD" id="cd13925">
    <property type="entry name" value="RPF"/>
    <property type="match status" value="1"/>
</dbReference>
<dbReference type="InterPro" id="IPR002477">
    <property type="entry name" value="Peptidoglycan-bd-like"/>
</dbReference>
<accession>A0A1H0GE45</accession>